<dbReference type="EMBL" id="JACIDY010000004">
    <property type="protein sequence ID" value="MBB3940432.1"/>
    <property type="molecule type" value="Genomic_DNA"/>
</dbReference>
<evidence type="ECO:0000313" key="4">
    <source>
        <dbReference type="EMBL" id="MBB3940432.1"/>
    </source>
</evidence>
<accession>A0A7W6C0U7</accession>
<dbReference type="Gene3D" id="3.10.129.10">
    <property type="entry name" value="Hotdog Thioesterase"/>
    <property type="match status" value="1"/>
</dbReference>
<organism evidence="4 5">
    <name type="scientific">Novosphingobium fluoreni</name>
    <dbReference type="NCBI Taxonomy" id="1391222"/>
    <lineage>
        <taxon>Bacteria</taxon>
        <taxon>Pseudomonadati</taxon>
        <taxon>Pseudomonadota</taxon>
        <taxon>Alphaproteobacteria</taxon>
        <taxon>Sphingomonadales</taxon>
        <taxon>Sphingomonadaceae</taxon>
        <taxon>Novosphingobium</taxon>
    </lineage>
</organism>
<keyword evidence="2" id="KW-0378">Hydrolase</keyword>
<dbReference type="InterPro" id="IPR003736">
    <property type="entry name" value="PAAI_dom"/>
</dbReference>
<dbReference type="InterPro" id="IPR039298">
    <property type="entry name" value="ACOT13"/>
</dbReference>
<feature type="domain" description="Thioesterase" evidence="3">
    <location>
        <begin position="112"/>
        <end position="183"/>
    </location>
</feature>
<reference evidence="4 5" key="1">
    <citation type="submission" date="2020-08" db="EMBL/GenBank/DDBJ databases">
        <title>Genomic Encyclopedia of Type Strains, Phase IV (KMG-IV): sequencing the most valuable type-strain genomes for metagenomic binning, comparative biology and taxonomic classification.</title>
        <authorList>
            <person name="Goeker M."/>
        </authorList>
    </citation>
    <scope>NUCLEOTIDE SEQUENCE [LARGE SCALE GENOMIC DNA]</scope>
    <source>
        <strain evidence="4 5">DSM 27568</strain>
    </source>
</reference>
<evidence type="ECO:0000259" key="3">
    <source>
        <dbReference type="Pfam" id="PF03061"/>
    </source>
</evidence>
<evidence type="ECO:0000313" key="5">
    <source>
        <dbReference type="Proteomes" id="UP000561459"/>
    </source>
</evidence>
<dbReference type="Pfam" id="PF03061">
    <property type="entry name" value="4HBT"/>
    <property type="match status" value="1"/>
</dbReference>
<comment type="similarity">
    <text evidence="1">Belongs to the thioesterase PaaI family.</text>
</comment>
<dbReference type="AlphaFoldDB" id="A0A7W6C0U7"/>
<dbReference type="GO" id="GO:0047617">
    <property type="term" value="F:fatty acyl-CoA hydrolase activity"/>
    <property type="evidence" value="ECO:0007669"/>
    <property type="project" value="InterPro"/>
</dbReference>
<sequence>MADRVCQPVHAHDIEDPPVDWPFGWSTGGIAREISPLTVLDEIRAPPPWLMPRLPVSEISMTQTDDIPEGFTLLDPLGPFHELVGPLYGMERDDRTVVGMRVDEKHRNKGSYMHGGMFLMLADTSMTLAGIARRPADKGIVTASLTSDFIGPAAPGDWIEAETEVIRAGKSVLFMAGLVRQGGTSGKILMRYSATFQVVPTIR</sequence>
<dbReference type="NCBIfam" id="TIGR00369">
    <property type="entry name" value="unchar_dom_1"/>
    <property type="match status" value="1"/>
</dbReference>
<dbReference type="InterPro" id="IPR006683">
    <property type="entry name" value="Thioestr_dom"/>
</dbReference>
<dbReference type="CDD" id="cd03443">
    <property type="entry name" value="PaaI_thioesterase"/>
    <property type="match status" value="1"/>
</dbReference>
<evidence type="ECO:0000256" key="1">
    <source>
        <dbReference type="ARBA" id="ARBA00008324"/>
    </source>
</evidence>
<protein>
    <submittedName>
        <fullName evidence="4">Uncharacterized protein (TIGR00369 family)</fullName>
    </submittedName>
</protein>
<name>A0A7W6C0U7_9SPHN</name>
<dbReference type="RefSeq" id="WP_183617040.1">
    <property type="nucleotide sequence ID" value="NZ_JACIDY010000004.1"/>
</dbReference>
<dbReference type="Proteomes" id="UP000561459">
    <property type="component" value="Unassembled WGS sequence"/>
</dbReference>
<dbReference type="PANTHER" id="PTHR21660:SF1">
    <property type="entry name" value="ACYL-COENZYME A THIOESTERASE 13"/>
    <property type="match status" value="1"/>
</dbReference>
<comment type="caution">
    <text evidence="4">The sequence shown here is derived from an EMBL/GenBank/DDBJ whole genome shotgun (WGS) entry which is preliminary data.</text>
</comment>
<keyword evidence="5" id="KW-1185">Reference proteome</keyword>
<dbReference type="PANTHER" id="PTHR21660">
    <property type="entry name" value="THIOESTERASE SUPERFAMILY MEMBER-RELATED"/>
    <property type="match status" value="1"/>
</dbReference>
<dbReference type="InterPro" id="IPR029069">
    <property type="entry name" value="HotDog_dom_sf"/>
</dbReference>
<proteinExistence type="inferred from homology"/>
<gene>
    <name evidence="4" type="ORF">GGR39_002089</name>
</gene>
<dbReference type="SUPFAM" id="SSF54637">
    <property type="entry name" value="Thioesterase/thiol ester dehydrase-isomerase"/>
    <property type="match status" value="1"/>
</dbReference>
<evidence type="ECO:0000256" key="2">
    <source>
        <dbReference type="ARBA" id="ARBA00022801"/>
    </source>
</evidence>